<dbReference type="PRINTS" id="PR00164">
    <property type="entry name" value="ABC2TRNSPORT"/>
</dbReference>
<name>A0A1G2E4D1_9BACT</name>
<feature type="domain" description="ABC transmembrane type-2" evidence="10">
    <location>
        <begin position="44"/>
        <end position="264"/>
    </location>
</feature>
<evidence type="ECO:0000256" key="1">
    <source>
        <dbReference type="ARBA" id="ARBA00004429"/>
    </source>
</evidence>
<dbReference type="PANTHER" id="PTHR30413">
    <property type="entry name" value="INNER MEMBRANE TRANSPORT PERMEASE"/>
    <property type="match status" value="1"/>
</dbReference>
<dbReference type="Pfam" id="PF01061">
    <property type="entry name" value="ABC2_membrane"/>
    <property type="match status" value="1"/>
</dbReference>
<evidence type="ECO:0000256" key="7">
    <source>
        <dbReference type="ARBA" id="ARBA00022989"/>
    </source>
</evidence>
<evidence type="ECO:0000256" key="8">
    <source>
        <dbReference type="ARBA" id="ARBA00023136"/>
    </source>
</evidence>
<evidence type="ECO:0000259" key="10">
    <source>
        <dbReference type="PROSITE" id="PS51012"/>
    </source>
</evidence>
<keyword evidence="4 9" id="KW-1003">Cell membrane</keyword>
<evidence type="ECO:0000256" key="3">
    <source>
        <dbReference type="ARBA" id="ARBA00022448"/>
    </source>
</evidence>
<keyword evidence="8 9" id="KW-0472">Membrane</keyword>
<dbReference type="GO" id="GO:0140359">
    <property type="term" value="F:ABC-type transporter activity"/>
    <property type="evidence" value="ECO:0007669"/>
    <property type="project" value="InterPro"/>
</dbReference>
<evidence type="ECO:0000256" key="5">
    <source>
        <dbReference type="ARBA" id="ARBA00022519"/>
    </source>
</evidence>
<dbReference type="PANTHER" id="PTHR30413:SF8">
    <property type="entry name" value="TRANSPORT PERMEASE PROTEIN"/>
    <property type="match status" value="1"/>
</dbReference>
<dbReference type="InterPro" id="IPR047817">
    <property type="entry name" value="ABC2_TM_bact-type"/>
</dbReference>
<protein>
    <recommendedName>
        <fullName evidence="9">Transport permease protein</fullName>
    </recommendedName>
</protein>
<evidence type="ECO:0000256" key="2">
    <source>
        <dbReference type="ARBA" id="ARBA00007783"/>
    </source>
</evidence>
<dbReference type="InterPro" id="IPR013525">
    <property type="entry name" value="ABC2_TM"/>
</dbReference>
<feature type="transmembrane region" description="Helical" evidence="9">
    <location>
        <begin position="117"/>
        <end position="145"/>
    </location>
</feature>
<comment type="caution">
    <text evidence="11">The sequence shown here is derived from an EMBL/GenBank/DDBJ whole genome shotgun (WGS) entry which is preliminary data.</text>
</comment>
<comment type="similarity">
    <text evidence="2 9">Belongs to the ABC-2 integral membrane protein family.</text>
</comment>
<feature type="transmembrane region" description="Helical" evidence="9">
    <location>
        <begin position="238"/>
        <end position="261"/>
    </location>
</feature>
<organism evidence="11 12">
    <name type="scientific">Candidatus Nealsonbacteria bacterium RIFCSPHIGHO2_01_FULL_38_55</name>
    <dbReference type="NCBI Taxonomy" id="1801664"/>
    <lineage>
        <taxon>Bacteria</taxon>
        <taxon>Candidatus Nealsoniibacteriota</taxon>
    </lineage>
</organism>
<keyword evidence="6 9" id="KW-0812">Transmembrane</keyword>
<gene>
    <name evidence="11" type="ORF">A2626_00795</name>
</gene>
<evidence type="ECO:0000256" key="4">
    <source>
        <dbReference type="ARBA" id="ARBA00022475"/>
    </source>
</evidence>
<keyword evidence="7 9" id="KW-1133">Transmembrane helix</keyword>
<keyword evidence="3 9" id="KW-0813">Transport</keyword>
<evidence type="ECO:0000256" key="9">
    <source>
        <dbReference type="RuleBase" id="RU361157"/>
    </source>
</evidence>
<feature type="transmembrane region" description="Helical" evidence="9">
    <location>
        <begin position="151"/>
        <end position="175"/>
    </location>
</feature>
<dbReference type="EMBL" id="MHLZ01000016">
    <property type="protein sequence ID" value="OGZ19968.1"/>
    <property type="molecule type" value="Genomic_DNA"/>
</dbReference>
<evidence type="ECO:0000313" key="11">
    <source>
        <dbReference type="EMBL" id="OGZ19968.1"/>
    </source>
</evidence>
<keyword evidence="5" id="KW-0997">Cell inner membrane</keyword>
<feature type="transmembrane region" description="Helical" evidence="9">
    <location>
        <begin position="187"/>
        <end position="209"/>
    </location>
</feature>
<dbReference type="InterPro" id="IPR000412">
    <property type="entry name" value="ABC_2_transport"/>
</dbReference>
<comment type="subcellular location">
    <subcellularLocation>
        <location evidence="1">Cell inner membrane</location>
        <topology evidence="1">Multi-pass membrane protein</topology>
    </subcellularLocation>
    <subcellularLocation>
        <location evidence="9">Cell membrane</location>
        <topology evidence="9">Multi-pass membrane protein</topology>
    </subcellularLocation>
</comment>
<dbReference type="PROSITE" id="PS51012">
    <property type="entry name" value="ABC_TM2"/>
    <property type="match status" value="1"/>
</dbReference>
<dbReference type="GO" id="GO:0015920">
    <property type="term" value="P:lipopolysaccharide transport"/>
    <property type="evidence" value="ECO:0007669"/>
    <property type="project" value="TreeGrafter"/>
</dbReference>
<dbReference type="Proteomes" id="UP000177360">
    <property type="component" value="Unassembled WGS sequence"/>
</dbReference>
<dbReference type="AlphaFoldDB" id="A0A1G2E4D1"/>
<evidence type="ECO:0000256" key="6">
    <source>
        <dbReference type="ARBA" id="ARBA00022692"/>
    </source>
</evidence>
<accession>A0A1G2E4D1</accession>
<proteinExistence type="inferred from homology"/>
<sequence length="272" mass="31177">MKNETIINAKKGFTLNLKEFWLYRELLYFLAWRDLKVRYKQTVLGALWAVIQPFVTMFIFSIFFGRVAGIGSGDIPYPIFVYTGLLFWTYFSSSLGGISSCLLGSQNLIQKVYFPRLILPFSTTIVYLVDLFFASLVFVALMVYYHFIPTLIGILLIIPCLFITFLSFTGLGLILAAINVKYRDVRYALPFFLQTLIFVTPVIYATSILGKYQWLFYFNPMSGVIETMRAGLLGTGAINWWLLGASAVFGIIIFFLGIIYFRKTEKYFADLI</sequence>
<dbReference type="GO" id="GO:0043190">
    <property type="term" value="C:ATP-binding cassette (ABC) transporter complex"/>
    <property type="evidence" value="ECO:0007669"/>
    <property type="project" value="InterPro"/>
</dbReference>
<feature type="transmembrane region" description="Helical" evidence="9">
    <location>
        <begin position="43"/>
        <end position="65"/>
    </location>
</feature>
<reference evidence="11 12" key="1">
    <citation type="journal article" date="2016" name="Nat. Commun.">
        <title>Thousands of microbial genomes shed light on interconnected biogeochemical processes in an aquifer system.</title>
        <authorList>
            <person name="Anantharaman K."/>
            <person name="Brown C.T."/>
            <person name="Hug L.A."/>
            <person name="Sharon I."/>
            <person name="Castelle C.J."/>
            <person name="Probst A.J."/>
            <person name="Thomas B.C."/>
            <person name="Singh A."/>
            <person name="Wilkins M.J."/>
            <person name="Karaoz U."/>
            <person name="Brodie E.L."/>
            <person name="Williams K.H."/>
            <person name="Hubbard S.S."/>
            <person name="Banfield J.F."/>
        </authorList>
    </citation>
    <scope>NUCLEOTIDE SEQUENCE [LARGE SCALE GENOMIC DNA]</scope>
</reference>
<feature type="transmembrane region" description="Helical" evidence="9">
    <location>
        <begin position="85"/>
        <end position="105"/>
    </location>
</feature>
<evidence type="ECO:0000313" key="12">
    <source>
        <dbReference type="Proteomes" id="UP000177360"/>
    </source>
</evidence>